<dbReference type="Proteomes" id="UP000464178">
    <property type="component" value="Chromosome"/>
</dbReference>
<evidence type="ECO:0000313" key="1">
    <source>
        <dbReference type="EMBL" id="VTR91882.1"/>
    </source>
</evidence>
<protein>
    <submittedName>
        <fullName evidence="1">Uncharacterized protein</fullName>
    </submittedName>
</protein>
<proteinExistence type="predicted"/>
<evidence type="ECO:0000313" key="2">
    <source>
        <dbReference type="Proteomes" id="UP000464178"/>
    </source>
</evidence>
<dbReference type="RefSeq" id="WP_162666821.1">
    <property type="nucleotide sequence ID" value="NZ_LR593886.1"/>
</dbReference>
<dbReference type="AlphaFoldDB" id="A0A6P2CXM8"/>
<name>A0A6P2CXM8_9BACT</name>
<dbReference type="KEGG" id="gms:SOIL9_58320"/>
<keyword evidence="2" id="KW-1185">Reference proteome</keyword>
<dbReference type="EMBL" id="LR593886">
    <property type="protein sequence ID" value="VTR91882.1"/>
    <property type="molecule type" value="Genomic_DNA"/>
</dbReference>
<gene>
    <name evidence="1" type="ORF">SOIL9_58320</name>
</gene>
<organism evidence="1 2">
    <name type="scientific">Gemmata massiliana</name>
    <dbReference type="NCBI Taxonomy" id="1210884"/>
    <lineage>
        <taxon>Bacteria</taxon>
        <taxon>Pseudomonadati</taxon>
        <taxon>Planctomycetota</taxon>
        <taxon>Planctomycetia</taxon>
        <taxon>Gemmatales</taxon>
        <taxon>Gemmataceae</taxon>
        <taxon>Gemmata</taxon>
    </lineage>
</organism>
<reference evidence="1 2" key="1">
    <citation type="submission" date="2019-05" db="EMBL/GenBank/DDBJ databases">
        <authorList>
            <consortium name="Science for Life Laboratories"/>
        </authorList>
    </citation>
    <scope>NUCLEOTIDE SEQUENCE [LARGE SCALE GENOMIC DNA]</scope>
    <source>
        <strain evidence="1">Soil9</strain>
    </source>
</reference>
<sequence length="98" mass="10990">MLKHLGESGAIYSDPSYLKKLADCWTHDLTKLVNLAGLDADFGAARGANAALDGFWSVVKDWKETSRYEERTETDARVLHEAVSHAPNGVFPWIQSRW</sequence>
<accession>A0A6P2CXM8</accession>